<sequence length="71" mass="8197">MLMYHDSLDAAGKELDILQNIDPTNAATWFYKGKLHQLRGEKDQAKAAYEQALKLDDKYEQARDALQELKE</sequence>
<dbReference type="InterPro" id="IPR011990">
    <property type="entry name" value="TPR-like_helical_dom_sf"/>
</dbReference>
<dbReference type="SMART" id="SM00028">
    <property type="entry name" value="TPR"/>
    <property type="match status" value="1"/>
</dbReference>
<name>A0A9D7STF8_9BACT</name>
<evidence type="ECO:0000313" key="5">
    <source>
        <dbReference type="Proteomes" id="UP000808337"/>
    </source>
</evidence>
<proteinExistence type="predicted"/>
<dbReference type="InterPro" id="IPR019734">
    <property type="entry name" value="TPR_rpt"/>
</dbReference>
<dbReference type="SUPFAM" id="SSF48452">
    <property type="entry name" value="TPR-like"/>
    <property type="match status" value="1"/>
</dbReference>
<dbReference type="InterPro" id="IPR013105">
    <property type="entry name" value="TPR_2"/>
</dbReference>
<evidence type="ECO:0000313" key="4">
    <source>
        <dbReference type="EMBL" id="MBK9982787.1"/>
    </source>
</evidence>
<dbReference type="Pfam" id="PF07719">
    <property type="entry name" value="TPR_2"/>
    <property type="match status" value="1"/>
</dbReference>
<organism evidence="4 5">
    <name type="scientific">Candidatus Opimibacter skivensis</name>
    <dbReference type="NCBI Taxonomy" id="2982028"/>
    <lineage>
        <taxon>Bacteria</taxon>
        <taxon>Pseudomonadati</taxon>
        <taxon>Bacteroidota</taxon>
        <taxon>Saprospiria</taxon>
        <taxon>Saprospirales</taxon>
        <taxon>Saprospiraceae</taxon>
        <taxon>Candidatus Opimibacter</taxon>
    </lineage>
</organism>
<evidence type="ECO:0000256" key="2">
    <source>
        <dbReference type="ARBA" id="ARBA00022803"/>
    </source>
</evidence>
<comment type="caution">
    <text evidence="4">The sequence shown here is derived from an EMBL/GenBank/DDBJ whole genome shotgun (WGS) entry which is preliminary data.</text>
</comment>
<evidence type="ECO:0000256" key="1">
    <source>
        <dbReference type="ARBA" id="ARBA00022737"/>
    </source>
</evidence>
<protein>
    <submittedName>
        <fullName evidence="4">Tetratricopeptide repeat protein</fullName>
    </submittedName>
</protein>
<keyword evidence="2 3" id="KW-0802">TPR repeat</keyword>
<keyword evidence="1" id="KW-0677">Repeat</keyword>
<accession>A0A9D7STF8</accession>
<gene>
    <name evidence="4" type="ORF">IPP15_10245</name>
</gene>
<dbReference type="Gene3D" id="1.25.40.10">
    <property type="entry name" value="Tetratricopeptide repeat domain"/>
    <property type="match status" value="1"/>
</dbReference>
<feature type="repeat" description="TPR" evidence="3">
    <location>
        <begin position="26"/>
        <end position="59"/>
    </location>
</feature>
<dbReference type="EMBL" id="JADKGY010000007">
    <property type="protein sequence ID" value="MBK9982787.1"/>
    <property type="molecule type" value="Genomic_DNA"/>
</dbReference>
<reference evidence="4 5" key="1">
    <citation type="submission" date="2020-10" db="EMBL/GenBank/DDBJ databases">
        <title>Connecting structure to function with the recovery of over 1000 high-quality activated sludge metagenome-assembled genomes encoding full-length rRNA genes using long-read sequencing.</title>
        <authorList>
            <person name="Singleton C.M."/>
            <person name="Petriglieri F."/>
            <person name="Kristensen J.M."/>
            <person name="Kirkegaard R.H."/>
            <person name="Michaelsen T.Y."/>
            <person name="Andersen M.H."/>
            <person name="Karst S.M."/>
            <person name="Dueholm M.S."/>
            <person name="Nielsen P.H."/>
            <person name="Albertsen M."/>
        </authorList>
    </citation>
    <scope>NUCLEOTIDE SEQUENCE [LARGE SCALE GENOMIC DNA]</scope>
    <source>
        <strain evidence="4">Ribe_18-Q3-R11-54_MAXAC.273</strain>
    </source>
</reference>
<dbReference type="Proteomes" id="UP000808337">
    <property type="component" value="Unassembled WGS sequence"/>
</dbReference>
<dbReference type="PROSITE" id="PS50005">
    <property type="entry name" value="TPR"/>
    <property type="match status" value="1"/>
</dbReference>
<dbReference type="AlphaFoldDB" id="A0A9D7STF8"/>
<evidence type="ECO:0000256" key="3">
    <source>
        <dbReference type="PROSITE-ProRule" id="PRU00339"/>
    </source>
</evidence>